<evidence type="ECO:0000313" key="2">
    <source>
        <dbReference type="EMBL" id="EFX63303.1"/>
    </source>
</evidence>
<feature type="compositionally biased region" description="Polar residues" evidence="1">
    <location>
        <begin position="74"/>
        <end position="83"/>
    </location>
</feature>
<organism evidence="2 3">
    <name type="scientific">Daphnia pulex</name>
    <name type="common">Water flea</name>
    <dbReference type="NCBI Taxonomy" id="6669"/>
    <lineage>
        <taxon>Eukaryota</taxon>
        <taxon>Metazoa</taxon>
        <taxon>Ecdysozoa</taxon>
        <taxon>Arthropoda</taxon>
        <taxon>Crustacea</taxon>
        <taxon>Branchiopoda</taxon>
        <taxon>Diplostraca</taxon>
        <taxon>Cladocera</taxon>
        <taxon>Anomopoda</taxon>
        <taxon>Daphniidae</taxon>
        <taxon>Daphnia</taxon>
    </lineage>
</organism>
<accession>E9HY78</accession>
<dbReference type="EMBL" id="GL733120">
    <property type="protein sequence ID" value="EFX63303.1"/>
    <property type="molecule type" value="Genomic_DNA"/>
</dbReference>
<evidence type="ECO:0000256" key="1">
    <source>
        <dbReference type="SAM" id="MobiDB-lite"/>
    </source>
</evidence>
<evidence type="ECO:0000313" key="3">
    <source>
        <dbReference type="Proteomes" id="UP000000305"/>
    </source>
</evidence>
<feature type="region of interest" description="Disordered" evidence="1">
    <location>
        <begin position="69"/>
        <end position="91"/>
    </location>
</feature>
<dbReference type="Proteomes" id="UP000000305">
    <property type="component" value="Unassembled WGS sequence"/>
</dbReference>
<keyword evidence="3" id="KW-1185">Reference proteome</keyword>
<dbReference type="KEGG" id="dpx:DAPPUDRAFT_119332"/>
<dbReference type="HOGENOM" id="CLU_1442466_0_0_1"/>
<proteinExistence type="predicted"/>
<name>E9HY78_DAPPU</name>
<gene>
    <name evidence="2" type="ORF">DAPPUDRAFT_119332</name>
</gene>
<feature type="compositionally biased region" description="Low complexity" evidence="1">
    <location>
        <begin position="176"/>
        <end position="188"/>
    </location>
</feature>
<reference evidence="2 3" key="1">
    <citation type="journal article" date="2011" name="Science">
        <title>The ecoresponsive genome of Daphnia pulex.</title>
        <authorList>
            <person name="Colbourne J.K."/>
            <person name="Pfrender M.E."/>
            <person name="Gilbert D."/>
            <person name="Thomas W.K."/>
            <person name="Tucker A."/>
            <person name="Oakley T.H."/>
            <person name="Tokishita S."/>
            <person name="Aerts A."/>
            <person name="Arnold G.J."/>
            <person name="Basu M.K."/>
            <person name="Bauer D.J."/>
            <person name="Caceres C.E."/>
            <person name="Carmel L."/>
            <person name="Casola C."/>
            <person name="Choi J.H."/>
            <person name="Detter J.C."/>
            <person name="Dong Q."/>
            <person name="Dusheyko S."/>
            <person name="Eads B.D."/>
            <person name="Frohlich T."/>
            <person name="Geiler-Samerotte K.A."/>
            <person name="Gerlach D."/>
            <person name="Hatcher P."/>
            <person name="Jogdeo S."/>
            <person name="Krijgsveld J."/>
            <person name="Kriventseva E.V."/>
            <person name="Kultz D."/>
            <person name="Laforsch C."/>
            <person name="Lindquist E."/>
            <person name="Lopez J."/>
            <person name="Manak J.R."/>
            <person name="Muller J."/>
            <person name="Pangilinan J."/>
            <person name="Patwardhan R.P."/>
            <person name="Pitluck S."/>
            <person name="Pritham E.J."/>
            <person name="Rechtsteiner A."/>
            <person name="Rho M."/>
            <person name="Rogozin I.B."/>
            <person name="Sakarya O."/>
            <person name="Salamov A."/>
            <person name="Schaack S."/>
            <person name="Shapiro H."/>
            <person name="Shiga Y."/>
            <person name="Skalitzky C."/>
            <person name="Smith Z."/>
            <person name="Souvorov A."/>
            <person name="Sung W."/>
            <person name="Tang Z."/>
            <person name="Tsuchiya D."/>
            <person name="Tu H."/>
            <person name="Vos H."/>
            <person name="Wang M."/>
            <person name="Wolf Y.I."/>
            <person name="Yamagata H."/>
            <person name="Yamada T."/>
            <person name="Ye Y."/>
            <person name="Shaw J.R."/>
            <person name="Andrews J."/>
            <person name="Crease T.J."/>
            <person name="Tang H."/>
            <person name="Lucas S.M."/>
            <person name="Robertson H.M."/>
            <person name="Bork P."/>
            <person name="Koonin E.V."/>
            <person name="Zdobnov E.M."/>
            <person name="Grigoriev I.V."/>
            <person name="Lynch M."/>
            <person name="Boore J.L."/>
        </authorList>
    </citation>
    <scope>NUCLEOTIDE SEQUENCE [LARGE SCALE GENOMIC DNA]</scope>
</reference>
<feature type="region of interest" description="Disordered" evidence="1">
    <location>
        <begin position="160"/>
        <end position="188"/>
    </location>
</feature>
<sequence>MTHHPSCQSMRRVARSISWSATYTKITLEKKPGAIKMWIRWTPVELAKPQSDCRKLSGKGKVMECPLTSAGAHNKNQNETAAVTQDPLPKAASENQVVNCETSSSALCANTIRGNESQLFLSESAIQFVSEVDESVVVEVSSRRRSCEISVLGVISVEEPDKPVDNAPVSSESTSPVVYVPDDPAVVS</sequence>
<protein>
    <submittedName>
        <fullName evidence="2">Uncharacterized protein</fullName>
    </submittedName>
</protein>
<dbReference type="AlphaFoldDB" id="E9HY78"/>
<dbReference type="InParanoid" id="E9HY78"/>